<dbReference type="GO" id="GO:0042597">
    <property type="term" value="C:periplasmic space"/>
    <property type="evidence" value="ECO:0007669"/>
    <property type="project" value="UniProtKB-SubCell"/>
</dbReference>
<dbReference type="Proteomes" id="UP000245959">
    <property type="component" value="Unassembled WGS sequence"/>
</dbReference>
<proteinExistence type="inferred from homology"/>
<sequence>MKKLFLGILLLLVAAAFYTMLTATDRASEVPVITWRTDTNPQREEQIMLFREWLVRNGHIQKDKDGKPVLYTQEEADALNAHYGVKPGEPHSVKAGDKKPNGNVVAETASNQSTLIQAVSGMAGDIVDTAEVLGYQQMGVGVPLTEDANKNGYGLNTTYPGMAGLLVGMDGEQYAYPCNGSSATVWINMDTLNRFGVKEIPEDWTPEDFERIGKEYVMRANEGLQRQEYFFTQSLDSGAGVSLLTNIVRSKGYDLYNETLTRCVADNDIFKKYIKLFYKWTYEDRLVPNAADVASMSTESGYGGADFSNFISGKYAMVVTGRYCLIRFREVQDEKNKALVKEGKEPNFRINFATRLPPQYEFKNFIFGTRAAMFYRGSKQPELAKLFMQFLASKEYNRYIVERGDGLPPNPSLVMEELKAIPKTRPNEGNVNLQEVEWAMTIGIPGNFSPFVKSGSPNWLQSSINQYFNNRMTLDEAVKNIETRYNMEIETSKKANPRMMEAWKKDWAIQQKIDEYKKAGRKIPAEWIKNPFYLKYYREKGMLRESTPGEKK</sequence>
<comment type="subcellular location">
    <subcellularLocation>
        <location evidence="1">Periplasm</location>
    </subcellularLocation>
</comment>
<organism evidence="4 5">
    <name type="scientific">Victivallis vadensis</name>
    <dbReference type="NCBI Taxonomy" id="172901"/>
    <lineage>
        <taxon>Bacteria</taxon>
        <taxon>Pseudomonadati</taxon>
        <taxon>Lentisphaerota</taxon>
        <taxon>Lentisphaeria</taxon>
        <taxon>Victivallales</taxon>
        <taxon>Victivallaceae</taxon>
        <taxon>Victivallis</taxon>
    </lineage>
</organism>
<comment type="caution">
    <text evidence="4">The sequence shown here is derived from an EMBL/GenBank/DDBJ whole genome shotgun (WGS) entry which is preliminary data.</text>
</comment>
<name>A0A2U1B7G8_9BACT</name>
<dbReference type="InterPro" id="IPR006059">
    <property type="entry name" value="SBP"/>
</dbReference>
<dbReference type="InterPro" id="IPR050490">
    <property type="entry name" value="Bact_solute-bd_prot1"/>
</dbReference>
<dbReference type="EMBL" id="QEKH01000006">
    <property type="protein sequence ID" value="PVY44619.1"/>
    <property type="molecule type" value="Genomic_DNA"/>
</dbReference>
<evidence type="ECO:0000256" key="2">
    <source>
        <dbReference type="ARBA" id="ARBA00008520"/>
    </source>
</evidence>
<dbReference type="Pfam" id="PF13416">
    <property type="entry name" value="SBP_bac_8"/>
    <property type="match status" value="1"/>
</dbReference>
<evidence type="ECO:0000256" key="1">
    <source>
        <dbReference type="ARBA" id="ARBA00004418"/>
    </source>
</evidence>
<keyword evidence="3" id="KW-0732">Signal</keyword>
<dbReference type="RefSeq" id="WP_116883249.1">
    <property type="nucleotide sequence ID" value="NZ_CABMMC010000016.1"/>
</dbReference>
<gene>
    <name evidence="4" type="ORF">C8D82_106137</name>
</gene>
<keyword evidence="5" id="KW-1185">Reference proteome</keyword>
<protein>
    <submittedName>
        <fullName evidence="4">Carbohydrate ABC transporter substrate-binding protein (CUT1 family)</fullName>
    </submittedName>
</protein>
<feature type="chain" id="PRO_5015780171" evidence="3">
    <location>
        <begin position="24"/>
        <end position="552"/>
    </location>
</feature>
<comment type="similarity">
    <text evidence="2">Belongs to the bacterial solute-binding protein 1 family.</text>
</comment>
<accession>A0A2U1B7G8</accession>
<dbReference type="Gene3D" id="3.40.190.10">
    <property type="entry name" value="Periplasmic binding protein-like II"/>
    <property type="match status" value="1"/>
</dbReference>
<feature type="signal peptide" evidence="3">
    <location>
        <begin position="1"/>
        <end position="23"/>
    </location>
</feature>
<evidence type="ECO:0000313" key="4">
    <source>
        <dbReference type="EMBL" id="PVY44619.1"/>
    </source>
</evidence>
<dbReference type="GeneID" id="78294568"/>
<dbReference type="SUPFAM" id="SSF53850">
    <property type="entry name" value="Periplasmic binding protein-like II"/>
    <property type="match status" value="1"/>
</dbReference>
<reference evidence="4 5" key="1">
    <citation type="submission" date="2018-04" db="EMBL/GenBank/DDBJ databases">
        <title>Genomic Encyclopedia of Type Strains, Phase IV (KMG-IV): sequencing the most valuable type-strain genomes for metagenomic binning, comparative biology and taxonomic classification.</title>
        <authorList>
            <person name="Goeker M."/>
        </authorList>
    </citation>
    <scope>NUCLEOTIDE SEQUENCE [LARGE SCALE GENOMIC DNA]</scope>
    <source>
        <strain evidence="4 5">DSM 14823</strain>
    </source>
</reference>
<evidence type="ECO:0000313" key="5">
    <source>
        <dbReference type="Proteomes" id="UP000245959"/>
    </source>
</evidence>
<evidence type="ECO:0000256" key="3">
    <source>
        <dbReference type="SAM" id="SignalP"/>
    </source>
</evidence>
<dbReference type="OrthoDB" id="383937at2"/>
<dbReference type="AlphaFoldDB" id="A0A2U1B7G8"/>
<dbReference type="PANTHER" id="PTHR43649:SF12">
    <property type="entry name" value="DIACETYLCHITOBIOSE BINDING PROTEIN DASA"/>
    <property type="match status" value="1"/>
</dbReference>
<dbReference type="PANTHER" id="PTHR43649">
    <property type="entry name" value="ARABINOSE-BINDING PROTEIN-RELATED"/>
    <property type="match status" value="1"/>
</dbReference>